<reference evidence="3 4" key="1">
    <citation type="submission" date="2016-10" db="EMBL/GenBank/DDBJ databases">
        <authorList>
            <person name="de Groot N.N."/>
        </authorList>
    </citation>
    <scope>NUCLEOTIDE SEQUENCE [LARGE SCALE GENOMIC DNA]</scope>
    <source>
        <strain evidence="3 4">DSM 29316</strain>
    </source>
</reference>
<keyword evidence="2" id="KW-0732">Signal</keyword>
<feature type="signal peptide" evidence="2">
    <location>
        <begin position="1"/>
        <end position="21"/>
    </location>
</feature>
<organism evidence="3 4">
    <name type="scientific">Poseidonocella pacifica</name>
    <dbReference type="NCBI Taxonomy" id="871651"/>
    <lineage>
        <taxon>Bacteria</taxon>
        <taxon>Pseudomonadati</taxon>
        <taxon>Pseudomonadota</taxon>
        <taxon>Alphaproteobacteria</taxon>
        <taxon>Rhodobacterales</taxon>
        <taxon>Roseobacteraceae</taxon>
        <taxon>Poseidonocella</taxon>
    </lineage>
</organism>
<evidence type="ECO:0000313" key="3">
    <source>
        <dbReference type="EMBL" id="SFA80205.1"/>
    </source>
</evidence>
<dbReference type="AlphaFoldDB" id="A0A1I0VUW5"/>
<keyword evidence="1" id="KW-0812">Transmembrane</keyword>
<keyword evidence="1" id="KW-1133">Transmembrane helix</keyword>
<keyword evidence="4" id="KW-1185">Reference proteome</keyword>
<feature type="transmembrane region" description="Helical" evidence="1">
    <location>
        <begin position="151"/>
        <end position="171"/>
    </location>
</feature>
<name>A0A1I0VUW5_9RHOB</name>
<protein>
    <submittedName>
        <fullName evidence="3">VPLPA-CTERM protein sorting domain-containing protein</fullName>
    </submittedName>
</protein>
<proteinExistence type="predicted"/>
<evidence type="ECO:0000256" key="1">
    <source>
        <dbReference type="SAM" id="Phobius"/>
    </source>
</evidence>
<gene>
    <name evidence="3" type="ORF">SAMN05421688_1015</name>
</gene>
<accession>A0A1I0VUW5</accession>
<dbReference type="NCBIfam" id="TIGR03370">
    <property type="entry name" value="VPLPA-CTERM"/>
    <property type="match status" value="1"/>
</dbReference>
<dbReference type="OrthoDB" id="9923188at2"/>
<sequence length="178" mass="17879">MKFSTIFAVAGFAALPLGASAATLSGTAAPGGTYDISAAAYDFQAGFDNGDTAGSYEFTFENGSSSILHLVLGSVTVNQLRTVAGFTGGVGVSFGSTTETVEQGQSASFSFSEMLNPGETTSLVFNFGDAYGSSGVGPDLDFIVEGQPAPVPLPAALPLMGVALGGLGLMARRKKANA</sequence>
<dbReference type="InterPro" id="IPR022472">
    <property type="entry name" value="VPLPA-CTERM"/>
</dbReference>
<feature type="chain" id="PRO_5011629337" evidence="2">
    <location>
        <begin position="22"/>
        <end position="178"/>
    </location>
</feature>
<evidence type="ECO:0000313" key="4">
    <source>
        <dbReference type="Proteomes" id="UP000198796"/>
    </source>
</evidence>
<keyword evidence="1" id="KW-0472">Membrane</keyword>
<dbReference type="EMBL" id="FOJU01000001">
    <property type="protein sequence ID" value="SFA80205.1"/>
    <property type="molecule type" value="Genomic_DNA"/>
</dbReference>
<dbReference type="RefSeq" id="WP_092061149.1">
    <property type="nucleotide sequence ID" value="NZ_FOJU01000001.1"/>
</dbReference>
<dbReference type="Proteomes" id="UP000198796">
    <property type="component" value="Unassembled WGS sequence"/>
</dbReference>
<evidence type="ECO:0000256" key="2">
    <source>
        <dbReference type="SAM" id="SignalP"/>
    </source>
</evidence>